<organism evidence="6 7">
    <name type="scientific">Mesorhabditis belari</name>
    <dbReference type="NCBI Taxonomy" id="2138241"/>
    <lineage>
        <taxon>Eukaryota</taxon>
        <taxon>Metazoa</taxon>
        <taxon>Ecdysozoa</taxon>
        <taxon>Nematoda</taxon>
        <taxon>Chromadorea</taxon>
        <taxon>Rhabditida</taxon>
        <taxon>Rhabditina</taxon>
        <taxon>Rhabditomorpha</taxon>
        <taxon>Rhabditoidea</taxon>
        <taxon>Rhabditidae</taxon>
        <taxon>Mesorhabditinae</taxon>
        <taxon>Mesorhabditis</taxon>
    </lineage>
</organism>
<dbReference type="PANTHER" id="PTHR11559">
    <property type="entry name" value="CARBOXYLESTERASE"/>
    <property type="match status" value="1"/>
</dbReference>
<dbReference type="EC" id="3.1.1.-" evidence="4"/>
<dbReference type="Gene3D" id="3.40.50.1820">
    <property type="entry name" value="alpha/beta hydrolase"/>
    <property type="match status" value="1"/>
</dbReference>
<comment type="similarity">
    <text evidence="1 4">Belongs to the type-B carboxylesterase/lipase family.</text>
</comment>
<keyword evidence="3 4" id="KW-0378">Hydrolase</keyword>
<evidence type="ECO:0000256" key="2">
    <source>
        <dbReference type="ARBA" id="ARBA00022487"/>
    </source>
</evidence>
<proteinExistence type="inferred from homology"/>
<reference evidence="7" key="1">
    <citation type="submission" date="2024-02" db="UniProtKB">
        <authorList>
            <consortium name="WormBaseParasite"/>
        </authorList>
    </citation>
    <scope>IDENTIFICATION</scope>
</reference>
<protein>
    <recommendedName>
        <fullName evidence="4">Carboxylic ester hydrolase</fullName>
        <ecNumber evidence="4">3.1.1.-</ecNumber>
    </recommendedName>
</protein>
<dbReference type="WBParaSite" id="MBELARI_LOCUS4970">
    <property type="protein sequence ID" value="MBELARI_LOCUS4970"/>
    <property type="gene ID" value="MBELARI_LOCUS4970"/>
</dbReference>
<feature type="domain" description="Carboxylesterase type B" evidence="5">
    <location>
        <begin position="18"/>
        <end position="534"/>
    </location>
</feature>
<feature type="signal peptide" evidence="4">
    <location>
        <begin position="1"/>
        <end position="16"/>
    </location>
</feature>
<dbReference type="SUPFAM" id="SSF53474">
    <property type="entry name" value="alpha/beta-Hydrolases"/>
    <property type="match status" value="1"/>
</dbReference>
<keyword evidence="6" id="KW-1185">Reference proteome</keyword>
<evidence type="ECO:0000256" key="4">
    <source>
        <dbReference type="RuleBase" id="RU361235"/>
    </source>
</evidence>
<dbReference type="InterPro" id="IPR050309">
    <property type="entry name" value="Type-B_Carboxylest/Lipase"/>
</dbReference>
<feature type="chain" id="PRO_5041773500" description="Carboxylic ester hydrolase" evidence="4">
    <location>
        <begin position="17"/>
        <end position="557"/>
    </location>
</feature>
<dbReference type="AlphaFoldDB" id="A0AAF3FDS6"/>
<dbReference type="Pfam" id="PF00135">
    <property type="entry name" value="COesterase"/>
    <property type="match status" value="1"/>
</dbReference>
<dbReference type="InterPro" id="IPR019826">
    <property type="entry name" value="Carboxylesterase_B_AS"/>
</dbReference>
<sequence length="557" mass="64267">MLLCLFLLNLFVITESLDPIVQTKFGKISGSSTKGTNGTEIFEFLGVPYAKAAVGKRRFEKPEFPDSWQEVKATKKYSDICLACSRTFFKARYVATMSEDCLTLNIWTPSINNCSDRFPVLFYIHGGSYYAGSSQNFPQDAARGYASHGMVVVSINYRLGQWGFLTLNDSQIAPNLGLWDQNLALRWVHENIEAFGGNKSHITLWGDSAGASSVSQHSMSRYSRDLFHQTIQMSGSTYAAFARGTNTIASTKEFIERVGCANRFDVKGCLQSKQVDDFYSLNGTELQMCWTNRLAYTKFAPIYDGDFLHDENEAFETVALSLIKPSIIGFTQKEGRSFVLSNWAPFSKDIEKIKDSYTNESLYEFIEKWVTNTGFNESEKQNATREIFDFFSSKAKGVEDHFYFIEQFVRIFSDFMFNIPGMREAFLKQQVGYPIYVFLLEHNHNSWSKTYPVQGSTHSDQYPFLMGNGNFNYTQDDLTVKWLLQEAWILFVKTGNPSTEMMEWLEFDEYFSYLNVKPNPEMESGLFSDSYRFWTNRMLKYSFDFIMQEKWHMNFEK</sequence>
<dbReference type="PROSITE" id="PS00941">
    <property type="entry name" value="CARBOXYLESTERASE_B_2"/>
    <property type="match status" value="1"/>
</dbReference>
<dbReference type="Proteomes" id="UP000887575">
    <property type="component" value="Unassembled WGS sequence"/>
</dbReference>
<evidence type="ECO:0000256" key="1">
    <source>
        <dbReference type="ARBA" id="ARBA00005964"/>
    </source>
</evidence>
<evidence type="ECO:0000313" key="6">
    <source>
        <dbReference type="Proteomes" id="UP000887575"/>
    </source>
</evidence>
<dbReference type="PROSITE" id="PS00122">
    <property type="entry name" value="CARBOXYLESTERASE_B_1"/>
    <property type="match status" value="1"/>
</dbReference>
<evidence type="ECO:0000256" key="3">
    <source>
        <dbReference type="ARBA" id="ARBA00022801"/>
    </source>
</evidence>
<dbReference type="InterPro" id="IPR002018">
    <property type="entry name" value="CarbesteraseB"/>
</dbReference>
<dbReference type="InterPro" id="IPR019819">
    <property type="entry name" value="Carboxylesterase_B_CS"/>
</dbReference>
<evidence type="ECO:0000313" key="7">
    <source>
        <dbReference type="WBParaSite" id="MBELARI_LOCUS4970"/>
    </source>
</evidence>
<name>A0AAF3FDS6_9BILA</name>
<keyword evidence="4" id="KW-0732">Signal</keyword>
<dbReference type="GO" id="GO:0052689">
    <property type="term" value="F:carboxylic ester hydrolase activity"/>
    <property type="evidence" value="ECO:0007669"/>
    <property type="project" value="UniProtKB-KW"/>
</dbReference>
<evidence type="ECO:0000259" key="5">
    <source>
        <dbReference type="Pfam" id="PF00135"/>
    </source>
</evidence>
<accession>A0AAF3FDS6</accession>
<dbReference type="InterPro" id="IPR029058">
    <property type="entry name" value="AB_hydrolase_fold"/>
</dbReference>
<keyword evidence="2" id="KW-0719">Serine esterase</keyword>